<dbReference type="AlphaFoldDB" id="A0AAP0J1Y6"/>
<accession>A0AAP0J1Y6</accession>
<feature type="region of interest" description="Disordered" evidence="1">
    <location>
        <begin position="35"/>
        <end position="89"/>
    </location>
</feature>
<evidence type="ECO:0000256" key="1">
    <source>
        <dbReference type="SAM" id="MobiDB-lite"/>
    </source>
</evidence>
<organism evidence="2 3">
    <name type="scientific">Stephania cephalantha</name>
    <dbReference type="NCBI Taxonomy" id="152367"/>
    <lineage>
        <taxon>Eukaryota</taxon>
        <taxon>Viridiplantae</taxon>
        <taxon>Streptophyta</taxon>
        <taxon>Embryophyta</taxon>
        <taxon>Tracheophyta</taxon>
        <taxon>Spermatophyta</taxon>
        <taxon>Magnoliopsida</taxon>
        <taxon>Ranunculales</taxon>
        <taxon>Menispermaceae</taxon>
        <taxon>Menispermoideae</taxon>
        <taxon>Cissampelideae</taxon>
        <taxon>Stephania</taxon>
    </lineage>
</organism>
<feature type="compositionally biased region" description="Basic and acidic residues" evidence="1">
    <location>
        <begin position="80"/>
        <end position="89"/>
    </location>
</feature>
<keyword evidence="3" id="KW-1185">Reference proteome</keyword>
<reference evidence="2 3" key="1">
    <citation type="submission" date="2024-01" db="EMBL/GenBank/DDBJ databases">
        <title>Genome assemblies of Stephania.</title>
        <authorList>
            <person name="Yang L."/>
        </authorList>
    </citation>
    <scope>NUCLEOTIDE SEQUENCE [LARGE SCALE GENOMIC DNA]</scope>
    <source>
        <strain evidence="2">JXDWG</strain>
        <tissue evidence="2">Leaf</tissue>
    </source>
</reference>
<gene>
    <name evidence="2" type="ORF">Scep_014933</name>
</gene>
<dbReference type="EMBL" id="JBBNAG010000006">
    <property type="protein sequence ID" value="KAK9126087.1"/>
    <property type="molecule type" value="Genomic_DNA"/>
</dbReference>
<dbReference type="Proteomes" id="UP001419268">
    <property type="component" value="Unassembled WGS sequence"/>
</dbReference>
<proteinExistence type="predicted"/>
<evidence type="ECO:0000313" key="2">
    <source>
        <dbReference type="EMBL" id="KAK9126087.1"/>
    </source>
</evidence>
<feature type="compositionally biased region" description="Basic and acidic residues" evidence="1">
    <location>
        <begin position="49"/>
        <end position="68"/>
    </location>
</feature>
<comment type="caution">
    <text evidence="2">The sequence shown here is derived from an EMBL/GenBank/DDBJ whole genome shotgun (WGS) entry which is preliminary data.</text>
</comment>
<evidence type="ECO:0000313" key="3">
    <source>
        <dbReference type="Proteomes" id="UP001419268"/>
    </source>
</evidence>
<sequence>MTHGKKKSDDVSRFGGAARWRAGDARLRGVVRAWIGRRGNNTSDSGGGGRDERGAGGERERRRGEERGAGVTGVTGVRSGSERRSDGRRREVREYWTHGKSGLVESISYADVASAYWWIGRDRRVGKRHVALAGGERMHKGLVHQSGNLCEHESRNPQLLK</sequence>
<protein>
    <submittedName>
        <fullName evidence="2">Uncharacterized protein</fullName>
    </submittedName>
</protein>
<name>A0AAP0J1Y6_9MAGN</name>